<dbReference type="OrthoDB" id="7159357at2"/>
<dbReference type="InterPro" id="IPR011723">
    <property type="entry name" value="Znf/thioredoxin_put"/>
</dbReference>
<dbReference type="Proteomes" id="UP000309138">
    <property type="component" value="Unassembled WGS sequence"/>
</dbReference>
<dbReference type="EMBL" id="SWKR01000002">
    <property type="protein sequence ID" value="TKD51675.1"/>
    <property type="molecule type" value="Genomic_DNA"/>
</dbReference>
<keyword evidence="2" id="KW-0472">Membrane</keyword>
<protein>
    <recommendedName>
        <fullName evidence="3">Zinc finger/thioredoxin putative domain-containing protein</fullName>
    </recommendedName>
</protein>
<comment type="caution">
    <text evidence="4">The sequence shown here is derived from an EMBL/GenBank/DDBJ whole genome shotgun (WGS) entry which is preliminary data.</text>
</comment>
<proteinExistence type="predicted"/>
<name>A0A4U1L603_9SPHN</name>
<keyword evidence="2" id="KW-1133">Transmembrane helix</keyword>
<evidence type="ECO:0000256" key="2">
    <source>
        <dbReference type="SAM" id="Phobius"/>
    </source>
</evidence>
<evidence type="ECO:0000313" key="4">
    <source>
        <dbReference type="EMBL" id="TKD51675.1"/>
    </source>
</evidence>
<organism evidence="4 5">
    <name type="scientific">Sphingomonas baiyangensis</name>
    <dbReference type="NCBI Taxonomy" id="2572576"/>
    <lineage>
        <taxon>Bacteria</taxon>
        <taxon>Pseudomonadati</taxon>
        <taxon>Pseudomonadota</taxon>
        <taxon>Alphaproteobacteria</taxon>
        <taxon>Sphingomonadales</taxon>
        <taxon>Sphingomonadaceae</taxon>
        <taxon>Sphingomonas</taxon>
    </lineage>
</organism>
<accession>A0A4U1L603</accession>
<feature type="compositionally biased region" description="Low complexity" evidence="1">
    <location>
        <begin position="47"/>
        <end position="62"/>
    </location>
</feature>
<reference evidence="4 5" key="1">
    <citation type="submission" date="2019-04" db="EMBL/GenBank/DDBJ databases">
        <authorList>
            <person name="Yang Y."/>
            <person name="Wei D."/>
        </authorList>
    </citation>
    <scope>NUCLEOTIDE SEQUENCE [LARGE SCALE GENOMIC DNA]</scope>
    <source>
        <strain evidence="4 5">L-1-4w-11</strain>
    </source>
</reference>
<dbReference type="Pfam" id="PF13717">
    <property type="entry name" value="Zn_ribbon_4"/>
    <property type="match status" value="1"/>
</dbReference>
<feature type="transmembrane region" description="Helical" evidence="2">
    <location>
        <begin position="122"/>
        <end position="142"/>
    </location>
</feature>
<dbReference type="NCBIfam" id="TIGR02098">
    <property type="entry name" value="MJ0042_CXXC"/>
    <property type="match status" value="1"/>
</dbReference>
<gene>
    <name evidence="4" type="ORF">FBR43_13615</name>
</gene>
<dbReference type="RefSeq" id="WP_136943612.1">
    <property type="nucleotide sequence ID" value="NZ_SWKR01000002.1"/>
</dbReference>
<keyword evidence="5" id="KW-1185">Reference proteome</keyword>
<keyword evidence="2" id="KW-0812">Transmembrane</keyword>
<evidence type="ECO:0000259" key="3">
    <source>
        <dbReference type="Pfam" id="PF13717"/>
    </source>
</evidence>
<dbReference type="AlphaFoldDB" id="A0A4U1L603"/>
<sequence>MILECTQCRTRYVVPDSSIGADGRTVRCAKCKHSWFQPPALVHQPVPDAAPAVPASPQEVPAEAPPVAAPAAPPVSSAAPAPAAPPPERVFSYVDPDIDKPRFDAFAHRPPFQPRRNPARRWTAAAMVAGVSMLLGIGAILYSGAPGIAAQLGLPLGEAQTPLRFAEQSIAREFLQSGAELFVVSGRVANPSGTMQRVPDIRAELRDPQGRIVYSWTITPKARSLAPNASIDFSSGKLDVPANSKRLELSFAGDAGG</sequence>
<feature type="domain" description="Zinc finger/thioredoxin putative" evidence="3">
    <location>
        <begin position="1"/>
        <end position="36"/>
    </location>
</feature>
<feature type="compositionally biased region" description="Pro residues" evidence="1">
    <location>
        <begin position="63"/>
        <end position="73"/>
    </location>
</feature>
<evidence type="ECO:0000256" key="1">
    <source>
        <dbReference type="SAM" id="MobiDB-lite"/>
    </source>
</evidence>
<evidence type="ECO:0000313" key="5">
    <source>
        <dbReference type="Proteomes" id="UP000309138"/>
    </source>
</evidence>
<feature type="region of interest" description="Disordered" evidence="1">
    <location>
        <begin position="47"/>
        <end position="83"/>
    </location>
</feature>